<organism evidence="1 2">
    <name type="scientific">Chryseobacterium lathyri</name>
    <dbReference type="NCBI Taxonomy" id="395933"/>
    <lineage>
        <taxon>Bacteria</taxon>
        <taxon>Pseudomonadati</taxon>
        <taxon>Bacteroidota</taxon>
        <taxon>Flavobacteriia</taxon>
        <taxon>Flavobacteriales</taxon>
        <taxon>Weeksellaceae</taxon>
        <taxon>Chryseobacterium group</taxon>
        <taxon>Chryseobacterium</taxon>
    </lineage>
</organism>
<accession>A0A511Y747</accession>
<dbReference type="AlphaFoldDB" id="A0A511Y747"/>
<reference evidence="1 2" key="1">
    <citation type="submission" date="2019-07" db="EMBL/GenBank/DDBJ databases">
        <title>Whole genome shotgun sequence of Chryseobacterium lathyri NBRC 105250.</title>
        <authorList>
            <person name="Hosoyama A."/>
            <person name="Uohara A."/>
            <person name="Ohji S."/>
            <person name="Ichikawa N."/>
        </authorList>
    </citation>
    <scope>NUCLEOTIDE SEQUENCE [LARGE SCALE GENOMIC DNA]</scope>
    <source>
        <strain evidence="1 2">NBRC 105250</strain>
    </source>
</reference>
<dbReference type="EMBL" id="BJYI01000003">
    <property type="protein sequence ID" value="GEN71016.1"/>
    <property type="molecule type" value="Genomic_DNA"/>
</dbReference>
<sequence length="62" mass="7409">MLVGVPSRSKVNFEFCADENATQLERRMVKILFFVFIDTIFDCPDKHFDYSQWGIYNRELLN</sequence>
<evidence type="ECO:0000313" key="1">
    <source>
        <dbReference type="EMBL" id="GEN71016.1"/>
    </source>
</evidence>
<name>A0A511Y747_9FLAO</name>
<evidence type="ECO:0000313" key="2">
    <source>
        <dbReference type="Proteomes" id="UP000321150"/>
    </source>
</evidence>
<dbReference type="Proteomes" id="UP000321150">
    <property type="component" value="Unassembled WGS sequence"/>
</dbReference>
<protein>
    <submittedName>
        <fullName evidence="1">Uncharacterized protein</fullName>
    </submittedName>
</protein>
<gene>
    <name evidence="1" type="ORF">CLA01_10880</name>
</gene>
<proteinExistence type="predicted"/>
<comment type="caution">
    <text evidence="1">The sequence shown here is derived from an EMBL/GenBank/DDBJ whole genome shotgun (WGS) entry which is preliminary data.</text>
</comment>